<dbReference type="EMBL" id="FMSH01000167">
    <property type="protein sequence ID" value="SCU75748.1"/>
    <property type="molecule type" value="Genomic_DNA"/>
</dbReference>
<dbReference type="PANTHER" id="PTHR34047">
    <property type="entry name" value="NUCLEAR INTRON MATURASE 1, MITOCHONDRIAL-RELATED"/>
    <property type="match status" value="1"/>
</dbReference>
<dbReference type="Pfam" id="PF01844">
    <property type="entry name" value="HNH"/>
    <property type="match status" value="1"/>
</dbReference>
<dbReference type="InterPro" id="IPR000477">
    <property type="entry name" value="RT_dom"/>
</dbReference>
<reference evidence="3" key="1">
    <citation type="submission" date="2016-09" db="EMBL/GenBank/DDBJ databases">
        <authorList>
            <person name="Capua I."/>
            <person name="De Benedictis P."/>
            <person name="Joannis T."/>
            <person name="Lombin L.H."/>
            <person name="Cattoli G."/>
        </authorList>
    </citation>
    <scope>NUCLEOTIDE SEQUENCE</scope>
    <source>
        <strain evidence="3">B9</strain>
    </source>
</reference>
<dbReference type="Gene3D" id="1.10.30.50">
    <property type="match status" value="1"/>
</dbReference>
<dbReference type="InterPro" id="IPR051083">
    <property type="entry name" value="GrpII_Intron_Splice-Mob/Def"/>
</dbReference>
<dbReference type="Pfam" id="PF00078">
    <property type="entry name" value="RVT_1"/>
    <property type="match status" value="1"/>
</dbReference>
<evidence type="ECO:0000259" key="2">
    <source>
        <dbReference type="PROSITE" id="PS50878"/>
    </source>
</evidence>
<gene>
    <name evidence="3" type="ORF">CNECB9_2490006</name>
</gene>
<dbReference type="InterPro" id="IPR025960">
    <property type="entry name" value="RVT_N"/>
</dbReference>
<dbReference type="GO" id="GO:0004519">
    <property type="term" value="F:endonuclease activity"/>
    <property type="evidence" value="ECO:0007669"/>
    <property type="project" value="InterPro"/>
</dbReference>
<accession>A0A1K0IFN8</accession>
<dbReference type="NCBIfam" id="TIGR04416">
    <property type="entry name" value="group_II_RT_mat"/>
    <property type="match status" value="1"/>
</dbReference>
<dbReference type="Pfam" id="PF13655">
    <property type="entry name" value="RVT_N"/>
    <property type="match status" value="1"/>
</dbReference>
<protein>
    <submittedName>
        <fullName evidence="3">RNA-directed DNA polymerase (Reverse transcriptase)</fullName>
        <ecNumber evidence="3">2.7.7.49</ecNumber>
    </submittedName>
</protein>
<evidence type="ECO:0000256" key="1">
    <source>
        <dbReference type="ARBA" id="ARBA00034120"/>
    </source>
</evidence>
<dbReference type="PANTHER" id="PTHR34047:SF8">
    <property type="entry name" value="PROTEIN YKFC"/>
    <property type="match status" value="1"/>
</dbReference>
<dbReference type="EC" id="2.7.7.49" evidence="3"/>
<proteinExistence type="inferred from homology"/>
<dbReference type="CDD" id="cd00085">
    <property type="entry name" value="HNHc"/>
    <property type="match status" value="1"/>
</dbReference>
<dbReference type="GO" id="GO:0008270">
    <property type="term" value="F:zinc ion binding"/>
    <property type="evidence" value="ECO:0007669"/>
    <property type="project" value="InterPro"/>
</dbReference>
<dbReference type="InterPro" id="IPR013597">
    <property type="entry name" value="Mat_intron_G2"/>
</dbReference>
<dbReference type="InterPro" id="IPR030931">
    <property type="entry name" value="Group_II_RT_mat"/>
</dbReference>
<dbReference type="SMART" id="SM00507">
    <property type="entry name" value="HNHc"/>
    <property type="match status" value="1"/>
</dbReference>
<dbReference type="InterPro" id="IPR043502">
    <property type="entry name" value="DNA/RNA_pol_sf"/>
</dbReference>
<feature type="domain" description="Reverse transcriptase" evidence="2">
    <location>
        <begin position="96"/>
        <end position="332"/>
    </location>
</feature>
<keyword evidence="3" id="KW-0548">Nucleotidyltransferase</keyword>
<keyword evidence="3" id="KW-0695">RNA-directed DNA polymerase</keyword>
<dbReference type="GO" id="GO:0003676">
    <property type="term" value="F:nucleic acid binding"/>
    <property type="evidence" value="ECO:0007669"/>
    <property type="project" value="InterPro"/>
</dbReference>
<sequence>MEALTRKGESALSGAPQRWDAIDWRRVERNVREMQIRIAKATQEGDWRRVKALQRSLTRSWSAKASAVRRVTENRGRKTAGVDRVLWDKPETRWEAIGQLKRRGYRPLPLRRGYIPKTNGEERPLGIPTMLDRAMQALYLLALEPVSEGMSDPNSYGFRLNRSTHDAMSQLFLNLSKKASAQWILEGDIKGCFDHISHDWLERNVPMDKAILRKWLKAGVVFQGQFQATDAGTPQGGIISPTLANVALNGLEGQLVAFLRAKLGVTKTTRLKVNVVRYADDFVITGSTPEVLETEVKPWVEQFLAVRGLTLSTEKTRIVNIADGFDFLGWNFRKYSGTLLIKPSKKNVQAFYQKVKDVISARKTVKQEKLIKLLNPMLRGWAQYHRPVAAKASFTRMEYAVFRALWRWGTRRHPKKNADWVRKKYFASVGSRNWVFGTTVLQKDGSRRWRELYSLSGTLIQRHKKVKGEYHPFDPEWEMYGETLRQERLLNSMSYRKQWAKLYVSQRGLCALCQCKITKETGWNDHHIEYRVFGGSNALGNRMLLHPNCHIQVHNHGLTVVKPAPSDEWGFVAA</sequence>
<dbReference type="RefSeq" id="WP_340524572.1">
    <property type="nucleotide sequence ID" value="NZ_FMSH01000167.1"/>
</dbReference>
<organism evidence="3">
    <name type="scientific">Cupriavidus necator</name>
    <name type="common">Alcaligenes eutrophus</name>
    <name type="synonym">Ralstonia eutropha</name>
    <dbReference type="NCBI Taxonomy" id="106590"/>
    <lineage>
        <taxon>Bacteria</taxon>
        <taxon>Pseudomonadati</taxon>
        <taxon>Pseudomonadota</taxon>
        <taxon>Betaproteobacteria</taxon>
        <taxon>Burkholderiales</taxon>
        <taxon>Burkholderiaceae</taxon>
        <taxon>Cupriavidus</taxon>
    </lineage>
</organism>
<dbReference type="InterPro" id="IPR003615">
    <property type="entry name" value="HNH_nuc"/>
</dbReference>
<name>A0A1K0IFN8_CUPNE</name>
<dbReference type="PROSITE" id="PS50878">
    <property type="entry name" value="RT_POL"/>
    <property type="match status" value="1"/>
</dbReference>
<comment type="similarity">
    <text evidence="1">Belongs to the bacterial reverse transcriptase family.</text>
</comment>
<dbReference type="InterPro" id="IPR002711">
    <property type="entry name" value="HNH"/>
</dbReference>
<keyword evidence="3" id="KW-0808">Transferase</keyword>
<evidence type="ECO:0000313" key="3">
    <source>
        <dbReference type="EMBL" id="SCU75748.1"/>
    </source>
</evidence>
<dbReference type="AlphaFoldDB" id="A0A1K0IFN8"/>
<dbReference type="GO" id="GO:0003964">
    <property type="term" value="F:RNA-directed DNA polymerase activity"/>
    <property type="evidence" value="ECO:0007669"/>
    <property type="project" value="UniProtKB-KW"/>
</dbReference>
<dbReference type="SUPFAM" id="SSF56672">
    <property type="entry name" value="DNA/RNA polymerases"/>
    <property type="match status" value="1"/>
</dbReference>
<dbReference type="CDD" id="cd01651">
    <property type="entry name" value="RT_G2_intron"/>
    <property type="match status" value="1"/>
</dbReference>
<dbReference type="Pfam" id="PF08388">
    <property type="entry name" value="GIIM"/>
    <property type="match status" value="1"/>
</dbReference>